<dbReference type="NCBIfam" id="TIGR04183">
    <property type="entry name" value="Por_Secre_tail"/>
    <property type="match status" value="1"/>
</dbReference>
<feature type="domain" description="SGNH hydrolase-type esterase" evidence="1">
    <location>
        <begin position="27"/>
        <end position="201"/>
    </location>
</feature>
<evidence type="ECO:0000313" key="4">
    <source>
        <dbReference type="Proteomes" id="UP000000852"/>
    </source>
</evidence>
<sequence length="305" mass="34191">MYGQVKMPVCGPYAQFYNKDSINVTSFGASTVQGNGEMLNFQTPLKAFLERCYTGKQVQVSNYGIAGETTAMGLLRFDNAIAQKTGFLLILMGANDAIQIADNKGRVSLTLDNIRTMVNKAKEKKLDVILGTLQYFVEPAGRTPEAILMRRRNRIIDQLNAGFKNLARELGVFVADINSVIGKNKELYADIVHPNARGYRIMALVWFDALNQTINENYLSPGIVQNFPNPANGFTKLGFNLPSASRTRVTLYNMRGQKVAVVFDDFRNAGFHEEQISTELYPSGVYILYYELLNMKFSKKIIIVH</sequence>
<reference evidence="3 4" key="1">
    <citation type="journal article" date="2009" name="Stand. Genomic Sci.">
        <title>Complete genome sequence of Pedobacter heparinus type strain (HIM 762-3).</title>
        <authorList>
            <person name="Han C."/>
            <person name="Spring S."/>
            <person name="Lapidus A."/>
            <person name="Del Rio T.G."/>
            <person name="Tice H."/>
            <person name="Copeland A."/>
            <person name="Cheng J.F."/>
            <person name="Lucas S."/>
            <person name="Chen F."/>
            <person name="Nolan M."/>
            <person name="Bruce D."/>
            <person name="Goodwin L."/>
            <person name="Pitluck S."/>
            <person name="Ivanova N."/>
            <person name="Mavromatis K."/>
            <person name="Mikhailova N."/>
            <person name="Pati A."/>
            <person name="Chen A."/>
            <person name="Palaniappan K."/>
            <person name="Land M."/>
            <person name="Hauser L."/>
            <person name="Chang Y.J."/>
            <person name="Jeffries C.C."/>
            <person name="Saunders E."/>
            <person name="Chertkov O."/>
            <person name="Brettin T."/>
            <person name="Goker M."/>
            <person name="Rohde M."/>
            <person name="Bristow J."/>
            <person name="Eisen J.A."/>
            <person name="Markowitz V."/>
            <person name="Hugenholtz P."/>
            <person name="Kyrpides N.C."/>
            <person name="Klenk H.P."/>
            <person name="Detter J.C."/>
        </authorList>
    </citation>
    <scope>NUCLEOTIDE SEQUENCE [LARGE SCALE GENOMIC DNA]</scope>
    <source>
        <strain evidence="4">ATCC 13125 / DSM 2366 / CIP 104194 / JCM 7457 / NBRC 12017 / NCIMB 9290 / NRRL B-14731 / HIM 762-3</strain>
    </source>
</reference>
<dbReference type="Pfam" id="PF13472">
    <property type="entry name" value="Lipase_GDSL_2"/>
    <property type="match status" value="1"/>
</dbReference>
<protein>
    <submittedName>
        <fullName evidence="3">Lipolytic protein G-D-S-L family</fullName>
    </submittedName>
</protein>
<dbReference type="InterPro" id="IPR051532">
    <property type="entry name" value="Ester_Hydrolysis_Enzymes"/>
</dbReference>
<organism evidence="3 4">
    <name type="scientific">Pedobacter heparinus (strain ATCC 13125 / DSM 2366 / CIP 104194 / JCM 7457 / NBRC 12017 / NCIMB 9290 / NRRL B-14731 / HIM 762-3)</name>
    <dbReference type="NCBI Taxonomy" id="485917"/>
    <lineage>
        <taxon>Bacteria</taxon>
        <taxon>Pseudomonadati</taxon>
        <taxon>Bacteroidota</taxon>
        <taxon>Sphingobacteriia</taxon>
        <taxon>Sphingobacteriales</taxon>
        <taxon>Sphingobacteriaceae</taxon>
        <taxon>Pedobacter</taxon>
    </lineage>
</organism>
<dbReference type="Pfam" id="PF18962">
    <property type="entry name" value="Por_Secre_tail"/>
    <property type="match status" value="1"/>
</dbReference>
<dbReference type="Proteomes" id="UP000000852">
    <property type="component" value="Chromosome"/>
</dbReference>
<dbReference type="AlphaFoldDB" id="C6XYA2"/>
<dbReference type="InterPro" id="IPR026444">
    <property type="entry name" value="Secre_tail"/>
</dbReference>
<gene>
    <name evidence="3" type="ordered locus">Phep_0143</name>
</gene>
<dbReference type="PANTHER" id="PTHR30383:SF5">
    <property type="entry name" value="SGNH HYDROLASE-TYPE ESTERASE DOMAIN-CONTAINING PROTEIN"/>
    <property type="match status" value="1"/>
</dbReference>
<dbReference type="RefSeq" id="WP_012780322.1">
    <property type="nucleotide sequence ID" value="NC_013061.1"/>
</dbReference>
<proteinExistence type="predicted"/>
<dbReference type="PANTHER" id="PTHR30383">
    <property type="entry name" value="THIOESTERASE 1/PROTEASE 1/LYSOPHOSPHOLIPASE L1"/>
    <property type="match status" value="1"/>
</dbReference>
<dbReference type="Gene3D" id="3.40.50.1110">
    <property type="entry name" value="SGNH hydrolase"/>
    <property type="match status" value="1"/>
</dbReference>
<dbReference type="InterPro" id="IPR036514">
    <property type="entry name" value="SGNH_hydro_sf"/>
</dbReference>
<dbReference type="SUPFAM" id="SSF52266">
    <property type="entry name" value="SGNH hydrolase"/>
    <property type="match status" value="1"/>
</dbReference>
<dbReference type="HOGENOM" id="CLU_911685_0_0_10"/>
<keyword evidence="4" id="KW-1185">Reference proteome</keyword>
<dbReference type="GO" id="GO:0004622">
    <property type="term" value="F:phosphatidylcholine lysophospholipase activity"/>
    <property type="evidence" value="ECO:0007669"/>
    <property type="project" value="TreeGrafter"/>
</dbReference>
<dbReference type="InterPro" id="IPR013830">
    <property type="entry name" value="SGNH_hydro"/>
</dbReference>
<dbReference type="eggNOG" id="COG2755">
    <property type="taxonomic scope" value="Bacteria"/>
</dbReference>
<dbReference type="EMBL" id="CP001681">
    <property type="protein sequence ID" value="ACU02369.1"/>
    <property type="molecule type" value="Genomic_DNA"/>
</dbReference>
<name>C6XYA2_PEDHD</name>
<evidence type="ECO:0000259" key="1">
    <source>
        <dbReference type="Pfam" id="PF13472"/>
    </source>
</evidence>
<evidence type="ECO:0000313" key="3">
    <source>
        <dbReference type="EMBL" id="ACU02369.1"/>
    </source>
</evidence>
<accession>C6XYA2</accession>
<dbReference type="KEGG" id="phe:Phep_0143"/>
<evidence type="ECO:0000259" key="2">
    <source>
        <dbReference type="Pfam" id="PF18962"/>
    </source>
</evidence>
<feature type="domain" description="Secretion system C-terminal sorting" evidence="2">
    <location>
        <begin position="227"/>
        <end position="303"/>
    </location>
</feature>
<dbReference type="OrthoDB" id="9794725at2"/>
<dbReference type="STRING" id="485917.Phep_0143"/>